<protein>
    <submittedName>
        <fullName evidence="8">23S rRNA (Guanine745-N1)-methyltransferase</fullName>
    </submittedName>
</protein>
<evidence type="ECO:0000256" key="4">
    <source>
        <dbReference type="PIRSR" id="PIRSR018249-1"/>
    </source>
</evidence>
<evidence type="ECO:0000256" key="2">
    <source>
        <dbReference type="ARBA" id="ARBA00022603"/>
    </source>
</evidence>
<evidence type="ECO:0000256" key="1">
    <source>
        <dbReference type="ARBA" id="ARBA00008361"/>
    </source>
</evidence>
<feature type="binding site" evidence="4">
    <location>
        <position position="23"/>
    </location>
    <ligand>
        <name>Zn(2+)</name>
        <dbReference type="ChEBI" id="CHEBI:29105"/>
    </ligand>
</feature>
<dbReference type="OrthoDB" id="108476at2"/>
<gene>
    <name evidence="8" type="ORF">SAMN05421731_101145</name>
</gene>
<dbReference type="Gene3D" id="3.40.50.150">
    <property type="entry name" value="Vaccinia Virus protein VP39"/>
    <property type="match status" value="1"/>
</dbReference>
<dbReference type="GO" id="GO:0046872">
    <property type="term" value="F:metal ion binding"/>
    <property type="evidence" value="ECO:0007669"/>
    <property type="project" value="UniProtKB-KW"/>
</dbReference>
<dbReference type="GO" id="GO:0032259">
    <property type="term" value="P:methylation"/>
    <property type="evidence" value="ECO:0007669"/>
    <property type="project" value="UniProtKB-KW"/>
</dbReference>
<comment type="similarity">
    <text evidence="1">Belongs to the methyltransferase superfamily.</text>
</comment>
<accession>A0A240E3K5</accession>
<keyword evidence="5" id="KW-0949">S-adenosyl-L-methionine</keyword>
<dbReference type="AlphaFoldDB" id="A0A240E3K5"/>
<dbReference type="InterPro" id="IPR013216">
    <property type="entry name" value="Methyltransf_11"/>
</dbReference>
<dbReference type="EMBL" id="OANT01000001">
    <property type="protein sequence ID" value="SNX43111.1"/>
    <property type="molecule type" value="Genomic_DNA"/>
</dbReference>
<keyword evidence="9" id="KW-1185">Reference proteome</keyword>
<evidence type="ECO:0000259" key="6">
    <source>
        <dbReference type="Pfam" id="PF08241"/>
    </source>
</evidence>
<dbReference type="InterPro" id="IPR048647">
    <property type="entry name" value="RlmA_N"/>
</dbReference>
<evidence type="ECO:0000259" key="7">
    <source>
        <dbReference type="Pfam" id="PF21302"/>
    </source>
</evidence>
<feature type="binding site" evidence="4">
    <location>
        <position position="27"/>
    </location>
    <ligand>
        <name>Zn(2+)</name>
        <dbReference type="ChEBI" id="CHEBI:29105"/>
    </ligand>
</feature>
<dbReference type="PANTHER" id="PTHR44942:SF4">
    <property type="entry name" value="METHYLTRANSFERASE TYPE 11 DOMAIN-CONTAINING PROTEIN"/>
    <property type="match status" value="1"/>
</dbReference>
<keyword evidence="4" id="KW-0862">Zinc</keyword>
<feature type="binding site" evidence="4">
    <location>
        <position position="10"/>
    </location>
    <ligand>
        <name>Zn(2+)</name>
        <dbReference type="ChEBI" id="CHEBI:29105"/>
    </ligand>
</feature>
<reference evidence="9" key="1">
    <citation type="submission" date="2016-09" db="EMBL/GenBank/DDBJ databases">
        <authorList>
            <person name="Varghese N."/>
            <person name="Submissions S."/>
        </authorList>
    </citation>
    <scope>NUCLEOTIDE SEQUENCE [LARGE SCALE GENOMIC DNA]</scope>
    <source>
        <strain evidence="9">ANC 4466</strain>
    </source>
</reference>
<dbReference type="PIRSF" id="PIRSF018249">
    <property type="entry name" value="MyrA_prd"/>
    <property type="match status" value="1"/>
</dbReference>
<feature type="domain" description="Methyltransferase type 11" evidence="6">
    <location>
        <begin position="89"/>
        <end position="174"/>
    </location>
</feature>
<evidence type="ECO:0000313" key="8">
    <source>
        <dbReference type="EMBL" id="SNX43111.1"/>
    </source>
</evidence>
<dbReference type="Pfam" id="PF08241">
    <property type="entry name" value="Methyltransf_11"/>
    <property type="match status" value="1"/>
</dbReference>
<dbReference type="GO" id="GO:0008757">
    <property type="term" value="F:S-adenosylmethionine-dependent methyltransferase activity"/>
    <property type="evidence" value="ECO:0007669"/>
    <property type="project" value="InterPro"/>
</dbReference>
<dbReference type="InterPro" id="IPR029063">
    <property type="entry name" value="SAM-dependent_MTases_sf"/>
</dbReference>
<feature type="binding site" evidence="5">
    <location>
        <begin position="95"/>
        <end position="96"/>
    </location>
    <ligand>
        <name>S-adenosyl-L-methionine</name>
        <dbReference type="ChEBI" id="CHEBI:59789"/>
    </ligand>
</feature>
<dbReference type="InterPro" id="IPR016718">
    <property type="entry name" value="rRNA_m1G-MeTrfase_A_prd"/>
</dbReference>
<dbReference type="InterPro" id="IPR051052">
    <property type="entry name" value="Diverse_substrate_MTase"/>
</dbReference>
<dbReference type="Proteomes" id="UP000219042">
    <property type="component" value="Unassembled WGS sequence"/>
</dbReference>
<evidence type="ECO:0000256" key="3">
    <source>
        <dbReference type="ARBA" id="ARBA00022679"/>
    </source>
</evidence>
<feature type="binding site" evidence="5">
    <location>
        <position position="69"/>
    </location>
    <ligand>
        <name>S-adenosyl-L-methionine</name>
        <dbReference type="ChEBI" id="CHEBI:59789"/>
    </ligand>
</feature>
<name>A0A240E3K5_9GAMM</name>
<feature type="domain" description="23S rRNA (guanine(745)-N(1))-methyltransferase N-terminal" evidence="7">
    <location>
        <begin position="6"/>
        <end position="48"/>
    </location>
</feature>
<dbReference type="Pfam" id="PF21302">
    <property type="entry name" value="Zn_ribbon_RlmA"/>
    <property type="match status" value="1"/>
</dbReference>
<dbReference type="PANTHER" id="PTHR44942">
    <property type="entry name" value="METHYLTRANSF_11 DOMAIN-CONTAINING PROTEIN"/>
    <property type="match status" value="1"/>
</dbReference>
<dbReference type="SUPFAM" id="SSF53335">
    <property type="entry name" value="S-adenosyl-L-methionine-dependent methyltransferases"/>
    <property type="match status" value="1"/>
</dbReference>
<dbReference type="CDD" id="cd02440">
    <property type="entry name" value="AdoMet_MTases"/>
    <property type="match status" value="1"/>
</dbReference>
<proteinExistence type="inferred from homology"/>
<keyword evidence="3 8" id="KW-0808">Transferase</keyword>
<organism evidence="8 9">
    <name type="scientific">Acinetobacter puyangensis</name>
    <dbReference type="NCBI Taxonomy" id="1096779"/>
    <lineage>
        <taxon>Bacteria</taxon>
        <taxon>Pseudomonadati</taxon>
        <taxon>Pseudomonadota</taxon>
        <taxon>Gammaproteobacteria</taxon>
        <taxon>Moraxellales</taxon>
        <taxon>Moraxellaceae</taxon>
        <taxon>Acinetobacter</taxon>
    </lineage>
</organism>
<sequence length="271" mass="30623">MTLNLMCPVCRESLTLQDKTWRCSNRHSYDQAKQGYVNLHVVQHKHSKSPGDTPEAVTARRRFLTAGFYQSLQQEIVAVLQQLNIQSAIDIGCGEGYYTQAMAEVIPDLIAVDIAKSAVQIAAKQDTQKQVVWVVGTGAILPVQDQSLQLCSSFFSPLPKVEMLRVLKSKGYLLVATPASLHLYAMREALFDQVKVHEPEKFISQLQPEFELIEQHLITDDLSLNQQQLKDLIAMTPYAWKAKADKRAVLEARDQFKIQAQFCLYLFGKVQ</sequence>
<feature type="binding site" evidence="5">
    <location>
        <position position="182"/>
    </location>
    <ligand>
        <name>S-adenosyl-L-methionine</name>
        <dbReference type="ChEBI" id="CHEBI:59789"/>
    </ligand>
</feature>
<evidence type="ECO:0000256" key="5">
    <source>
        <dbReference type="PIRSR" id="PIRSR018249-2"/>
    </source>
</evidence>
<dbReference type="RefSeq" id="WP_097077447.1">
    <property type="nucleotide sequence ID" value="NZ_BAABHT010000020.1"/>
</dbReference>
<evidence type="ECO:0000313" key="9">
    <source>
        <dbReference type="Proteomes" id="UP000219042"/>
    </source>
</evidence>
<feature type="binding site" evidence="4">
    <location>
        <position position="7"/>
    </location>
    <ligand>
        <name>Zn(2+)</name>
        <dbReference type="ChEBI" id="CHEBI:29105"/>
    </ligand>
</feature>
<keyword evidence="2 8" id="KW-0489">Methyltransferase</keyword>
<keyword evidence="4" id="KW-0479">Metal-binding</keyword>